<evidence type="ECO:0000256" key="1">
    <source>
        <dbReference type="SAM" id="MobiDB-lite"/>
    </source>
</evidence>
<feature type="region of interest" description="Disordered" evidence="1">
    <location>
        <begin position="256"/>
        <end position="280"/>
    </location>
</feature>
<feature type="compositionally biased region" description="Polar residues" evidence="1">
    <location>
        <begin position="442"/>
        <end position="454"/>
    </location>
</feature>
<feature type="region of interest" description="Disordered" evidence="1">
    <location>
        <begin position="546"/>
        <end position="572"/>
    </location>
</feature>
<keyword evidence="3" id="KW-1185">Reference proteome</keyword>
<evidence type="ECO:0000313" key="2">
    <source>
        <dbReference type="EMBL" id="PBC33530.1"/>
    </source>
</evidence>
<feature type="region of interest" description="Disordered" evidence="1">
    <location>
        <begin position="442"/>
        <end position="461"/>
    </location>
</feature>
<feature type="compositionally biased region" description="Pro residues" evidence="1">
    <location>
        <begin position="559"/>
        <end position="569"/>
    </location>
</feature>
<feature type="compositionally biased region" description="Polar residues" evidence="1">
    <location>
        <begin position="825"/>
        <end position="834"/>
    </location>
</feature>
<feature type="region of interest" description="Disordered" evidence="1">
    <location>
        <begin position="375"/>
        <end position="408"/>
    </location>
</feature>
<dbReference type="EMBL" id="KZ288202">
    <property type="protein sequence ID" value="PBC33530.1"/>
    <property type="molecule type" value="Genomic_DNA"/>
</dbReference>
<gene>
    <name evidence="2" type="ORF">APICC_07021</name>
</gene>
<accession>A0A2A3EPA4</accession>
<sequence>MCVTRLFVTNPDEGVVRRLRIPWSYRREVHSVRDSRTEQEQKRINDGARLEGRGGFLDGGRNSTGFDLIWGRCTGDMLNKAAWNVCFRGFLRLKFVREKITDISVSNNGNYYFHAIVEKMLPFQWGKQSYSRGTETPPQNKLILSSSQVAVTMMQKRLAARKLLLTILLATCGISIVASSTSRERRHVGAEEAVHRGGRTLAGSSNSFKSSTGRENEITTEVGRKVSHRLIGGHLRATDTKQEAFWDEDILLSSSGNGKEGKAGRKDEDDEKKTLSQQVKEGKYGLIQNEIYATGSPKRPGIISYLGNPEVPKDTIENLGGLDEEEIWLAENHVLVLRGGKFPGHEATRTSAGDIVQHTWPPIDDYKAPRRQVKIPSKPKVPPPFPVQLSEGGPIQIIGPNGTKEVGPNGTVDYGKDSFLTKGLLSEDDPFFTVFSNGSVVSMPDSRNASSEEGNLSGKEKLPDALPPASFPPFYHAIPPGAVFVPPPANNQSDYDEEDQSVYYPPPYSFHYQQDNATAVPPGPLVPGIILPPPPDFFSALEDKKTTTKKYTQKRPETTPLPRPRPTYLPPRKLTTKQYKSTTPTATPTAKQGSASLGVTKVFGRITSRKNLTVGTRSAARVKLGTVPYVEVTTSAPDKSTTLENPEELYNVGPLGENQVTSRESARKNEAWSGVVTGKTIPIMAYYATSTQSTLERPVEVTPASIKSIITTTGNPQRSHNGQASYYFYEESNDEQPPLRTTPPNPVYYETTTVETVASKDYNGIGFIGSPAKNSGPIRYSESTIAQSSSKYSGSSSARAHGQRMLPDRAPLYYQTVPARPPVQPSYSYTTSKPPQAYYRQEAKPKPIYQYSFEAADYSKRSGNQRQQINAAYRNDYQNIRIGGDYNNGPRYDEPEKRIRTEVYKNQHPIFQSSTTAHSVISTTENPQQAYYTRHEEKLLDDVTKEYFTIFGKKIGKNIPSTTPLYSNKLKSVAETPSYNGYAENFNSPEPPVYKIPNVKVHYGDQSQKPYSLKEDILVNERHPLPPINPDSEFITVVDHRQPPNYGIHTDNNQSGDDRPLAAIRVYPSQPLVNQRIGPPNNNYVPVVESPEELDDVAYPQLPISLEDDIKVNYRDPRPTINPDAELINLEDDIKVNYRDPRPTLNPDAEFIEPIPARENQPEKPKAYFAYRLPGDGGHFYFLTPQAITQRPDHSAGHLYSRVGTRLPRRRRRPGNA</sequence>
<feature type="compositionally biased region" description="Basic and acidic residues" evidence="1">
    <location>
        <begin position="259"/>
        <end position="274"/>
    </location>
</feature>
<protein>
    <submittedName>
        <fullName evidence="2">Uncharacterized protein</fullName>
    </submittedName>
</protein>
<dbReference type="OrthoDB" id="6363232at2759"/>
<organism evidence="2 3">
    <name type="scientific">Apis cerana cerana</name>
    <name type="common">Oriental honeybee</name>
    <dbReference type="NCBI Taxonomy" id="94128"/>
    <lineage>
        <taxon>Eukaryota</taxon>
        <taxon>Metazoa</taxon>
        <taxon>Ecdysozoa</taxon>
        <taxon>Arthropoda</taxon>
        <taxon>Hexapoda</taxon>
        <taxon>Insecta</taxon>
        <taxon>Pterygota</taxon>
        <taxon>Neoptera</taxon>
        <taxon>Endopterygota</taxon>
        <taxon>Hymenoptera</taxon>
        <taxon>Apocrita</taxon>
        <taxon>Aculeata</taxon>
        <taxon>Apoidea</taxon>
        <taxon>Anthophila</taxon>
        <taxon>Apidae</taxon>
        <taxon>Apis</taxon>
    </lineage>
</organism>
<dbReference type="AlphaFoldDB" id="A0A2A3EPA4"/>
<evidence type="ECO:0000313" key="3">
    <source>
        <dbReference type="Proteomes" id="UP000242457"/>
    </source>
</evidence>
<name>A0A2A3EPA4_APICC</name>
<feature type="region of interest" description="Disordered" evidence="1">
    <location>
        <begin position="818"/>
        <end position="843"/>
    </location>
</feature>
<reference evidence="2 3" key="1">
    <citation type="submission" date="2014-07" db="EMBL/GenBank/DDBJ databases">
        <title>Genomic and transcriptomic analysis on Apis cerana provide comprehensive insights into honey bee biology.</title>
        <authorList>
            <person name="Diao Q."/>
            <person name="Sun L."/>
            <person name="Zheng H."/>
            <person name="Zheng H."/>
            <person name="Xu S."/>
            <person name="Wang S."/>
            <person name="Zeng Z."/>
            <person name="Hu F."/>
            <person name="Su S."/>
            <person name="Wu J."/>
        </authorList>
    </citation>
    <scope>NUCLEOTIDE SEQUENCE [LARGE SCALE GENOMIC DNA]</scope>
    <source>
        <tissue evidence="2">Pupae without intestine</tissue>
    </source>
</reference>
<proteinExistence type="predicted"/>
<dbReference type="Proteomes" id="UP000242457">
    <property type="component" value="Unassembled WGS sequence"/>
</dbReference>